<organism evidence="1 2">
    <name type="scientific">Microbacterium laevaniformans</name>
    <dbReference type="NCBI Taxonomy" id="36807"/>
    <lineage>
        <taxon>Bacteria</taxon>
        <taxon>Bacillati</taxon>
        <taxon>Actinomycetota</taxon>
        <taxon>Actinomycetes</taxon>
        <taxon>Micrococcales</taxon>
        <taxon>Microbacteriaceae</taxon>
        <taxon>Microbacterium</taxon>
    </lineage>
</organism>
<keyword evidence="2" id="KW-1185">Reference proteome</keyword>
<name>A0A150HAF9_9MICO</name>
<dbReference type="STRING" id="36807.Mlaev_02386"/>
<proteinExistence type="predicted"/>
<dbReference type="RefSeq" id="WP_061683541.1">
    <property type="nucleotide sequence ID" value="NZ_LRAD01000050.1"/>
</dbReference>
<protein>
    <submittedName>
        <fullName evidence="1">Uncharacterized protein</fullName>
    </submittedName>
</protein>
<dbReference type="AlphaFoldDB" id="A0A150HAF9"/>
<evidence type="ECO:0000313" key="1">
    <source>
        <dbReference type="EMBL" id="KXZ59097.1"/>
    </source>
</evidence>
<accession>A0A150HAF9</accession>
<evidence type="ECO:0000313" key="2">
    <source>
        <dbReference type="Proteomes" id="UP000075357"/>
    </source>
</evidence>
<sequence>MSTTETPEPVSTDVTYIGRRTLASNGKLGYAYLEGERTRYYTAPLVTGAQIGARITITSPADEPDVYFSKGPRRPRIAGHVTDVDEPTLTAWQVADRAAYQLKADADASKRAAKQAAHLERHIEALTHAARPLTGAQRAAFARYVEDRIRGW</sequence>
<dbReference type="EMBL" id="LRAD01000050">
    <property type="protein sequence ID" value="KXZ59097.1"/>
    <property type="molecule type" value="Genomic_DNA"/>
</dbReference>
<reference evidence="1 2" key="1">
    <citation type="submission" date="2016-01" db="EMBL/GenBank/DDBJ databases">
        <title>Draft genome sequences of Microbacterium laevaniformans LCDC 91-0039 and the type strain of Microbacterium hominis LCDC 84-209.</title>
        <authorList>
            <person name="Bernier A.-M."/>
            <person name="Bernard K."/>
        </authorList>
    </citation>
    <scope>NUCLEOTIDE SEQUENCE [LARGE SCALE GENOMIC DNA]</scope>
    <source>
        <strain evidence="1 2">LCDC 91-0039</strain>
    </source>
</reference>
<comment type="caution">
    <text evidence="1">The sequence shown here is derived from an EMBL/GenBank/DDBJ whole genome shotgun (WGS) entry which is preliminary data.</text>
</comment>
<dbReference type="Proteomes" id="UP000075357">
    <property type="component" value="Unassembled WGS sequence"/>
</dbReference>
<dbReference type="PATRIC" id="fig|36807.3.peg.2427"/>
<gene>
    <name evidence="1" type="ORF">Mlaev_02386</name>
</gene>